<dbReference type="Pfam" id="PF00335">
    <property type="entry name" value="Tetraspanin"/>
    <property type="match status" value="1"/>
</dbReference>
<name>A0ABM4CTR3_HYDVU</name>
<evidence type="ECO:0000256" key="6">
    <source>
        <dbReference type="RuleBase" id="RU361218"/>
    </source>
</evidence>
<evidence type="ECO:0000313" key="8">
    <source>
        <dbReference type="RefSeq" id="XP_065665297.1"/>
    </source>
</evidence>
<keyword evidence="7" id="KW-1185">Reference proteome</keyword>
<evidence type="ECO:0000256" key="1">
    <source>
        <dbReference type="ARBA" id="ARBA00004141"/>
    </source>
</evidence>
<protein>
    <recommendedName>
        <fullName evidence="6">Tetraspanin</fullName>
    </recommendedName>
</protein>
<keyword evidence="3 6" id="KW-0812">Transmembrane</keyword>
<dbReference type="GeneID" id="136086762"/>
<accession>A0ABM4CTR3</accession>
<dbReference type="InterPro" id="IPR000301">
    <property type="entry name" value="Tetraspanin_animals"/>
</dbReference>
<organism evidence="7 8">
    <name type="scientific">Hydra vulgaris</name>
    <name type="common">Hydra</name>
    <name type="synonym">Hydra attenuata</name>
    <dbReference type="NCBI Taxonomy" id="6087"/>
    <lineage>
        <taxon>Eukaryota</taxon>
        <taxon>Metazoa</taxon>
        <taxon>Cnidaria</taxon>
        <taxon>Hydrozoa</taxon>
        <taxon>Hydroidolina</taxon>
        <taxon>Anthoathecata</taxon>
        <taxon>Aplanulata</taxon>
        <taxon>Hydridae</taxon>
        <taxon>Hydra</taxon>
    </lineage>
</organism>
<feature type="transmembrane region" description="Helical" evidence="6">
    <location>
        <begin position="192"/>
        <end position="214"/>
    </location>
</feature>
<evidence type="ECO:0000256" key="2">
    <source>
        <dbReference type="ARBA" id="ARBA00006840"/>
    </source>
</evidence>
<comment type="similarity">
    <text evidence="2 6">Belongs to the tetraspanin (TM4SF) family.</text>
</comment>
<dbReference type="PANTHER" id="PTHR19282">
    <property type="entry name" value="TETRASPANIN"/>
    <property type="match status" value="1"/>
</dbReference>
<keyword evidence="5 6" id="KW-0472">Membrane</keyword>
<dbReference type="PANTHER" id="PTHR19282:SF521">
    <property type="entry name" value="IP01817P-RELATED"/>
    <property type="match status" value="1"/>
</dbReference>
<evidence type="ECO:0000256" key="3">
    <source>
        <dbReference type="ARBA" id="ARBA00022692"/>
    </source>
</evidence>
<sequence>MHPCYFGFYGLVFFAAGLTLIIVGGLYIDDFEDDIYFENESVILMKLIISIGVFVLLLSLLGCCIAACYDENVTSCFIVWLSIMLVVNFAIGIMAFINSTKVDGYTDNALKGAIDDVFDDNNDAMDFLNSIHEKFSCCGYLGPSDFNNATDPMSTCGYNNGLPSCHRKKNCQKLLFTDGCKLKFSNSIKQRVLVAGGVAFSLFLLQLIFCFALFCSRFYFGTNEPYIVMWR</sequence>
<reference evidence="8" key="1">
    <citation type="submission" date="2025-08" db="UniProtKB">
        <authorList>
            <consortium name="RefSeq"/>
        </authorList>
    </citation>
    <scope>IDENTIFICATION</scope>
</reference>
<keyword evidence="4 6" id="KW-1133">Transmembrane helix</keyword>
<feature type="transmembrane region" description="Helical" evidence="6">
    <location>
        <begin position="48"/>
        <end position="69"/>
    </location>
</feature>
<evidence type="ECO:0000256" key="4">
    <source>
        <dbReference type="ARBA" id="ARBA00022989"/>
    </source>
</evidence>
<proteinExistence type="inferred from homology"/>
<dbReference type="InterPro" id="IPR018499">
    <property type="entry name" value="Tetraspanin/Peripherin"/>
</dbReference>
<evidence type="ECO:0000313" key="7">
    <source>
        <dbReference type="Proteomes" id="UP001652625"/>
    </source>
</evidence>
<dbReference type="RefSeq" id="XP_065665297.1">
    <property type="nucleotide sequence ID" value="XM_065809225.1"/>
</dbReference>
<dbReference type="Gene3D" id="1.10.1450.10">
    <property type="entry name" value="Tetraspanin"/>
    <property type="match status" value="1"/>
</dbReference>
<comment type="subcellular location">
    <subcellularLocation>
        <location evidence="1 6">Membrane</location>
        <topology evidence="1 6">Multi-pass membrane protein</topology>
    </subcellularLocation>
</comment>
<evidence type="ECO:0000256" key="5">
    <source>
        <dbReference type="ARBA" id="ARBA00023136"/>
    </source>
</evidence>
<dbReference type="InterPro" id="IPR008952">
    <property type="entry name" value="Tetraspanin_EC2_sf"/>
</dbReference>
<dbReference type="SUPFAM" id="SSF48652">
    <property type="entry name" value="Tetraspanin"/>
    <property type="match status" value="1"/>
</dbReference>
<dbReference type="CDD" id="cd03127">
    <property type="entry name" value="tetraspanin_LEL"/>
    <property type="match status" value="1"/>
</dbReference>
<dbReference type="Proteomes" id="UP001652625">
    <property type="component" value="Chromosome 11"/>
</dbReference>
<feature type="transmembrane region" description="Helical" evidence="6">
    <location>
        <begin position="7"/>
        <end position="28"/>
    </location>
</feature>
<dbReference type="PRINTS" id="PR00259">
    <property type="entry name" value="TMFOUR"/>
</dbReference>
<dbReference type="PIRSF" id="PIRSF002419">
    <property type="entry name" value="Tetraspanin"/>
    <property type="match status" value="1"/>
</dbReference>
<feature type="transmembrane region" description="Helical" evidence="6">
    <location>
        <begin position="76"/>
        <end position="97"/>
    </location>
</feature>
<gene>
    <name evidence="8" type="primary">LOC136086762</name>
</gene>